<proteinExistence type="predicted"/>
<dbReference type="Pfam" id="PF05347">
    <property type="entry name" value="Complex1_LYR"/>
    <property type="match status" value="1"/>
</dbReference>
<dbReference type="Proteomes" id="UP000291343">
    <property type="component" value="Unassembled WGS sequence"/>
</dbReference>
<comment type="caution">
    <text evidence="2">The sequence shown here is derived from an EMBL/GenBank/DDBJ whole genome shotgun (WGS) entry which is preliminary data.</text>
</comment>
<dbReference type="OrthoDB" id="277888at2759"/>
<gene>
    <name evidence="2" type="ORF">LSTR_LSTR014174</name>
</gene>
<dbReference type="InParanoid" id="A0A482WQP2"/>
<protein>
    <recommendedName>
        <fullName evidence="1">Complex 1 LYR protein domain-containing protein</fullName>
    </recommendedName>
</protein>
<evidence type="ECO:0000313" key="2">
    <source>
        <dbReference type="EMBL" id="RZF35844.1"/>
    </source>
</evidence>
<dbReference type="InterPro" id="IPR008011">
    <property type="entry name" value="Complex1_LYR_dom"/>
</dbReference>
<organism evidence="2 3">
    <name type="scientific">Laodelphax striatellus</name>
    <name type="common">Small brown planthopper</name>
    <name type="synonym">Delphax striatella</name>
    <dbReference type="NCBI Taxonomy" id="195883"/>
    <lineage>
        <taxon>Eukaryota</taxon>
        <taxon>Metazoa</taxon>
        <taxon>Ecdysozoa</taxon>
        <taxon>Arthropoda</taxon>
        <taxon>Hexapoda</taxon>
        <taxon>Insecta</taxon>
        <taxon>Pterygota</taxon>
        <taxon>Neoptera</taxon>
        <taxon>Paraneoptera</taxon>
        <taxon>Hemiptera</taxon>
        <taxon>Auchenorrhyncha</taxon>
        <taxon>Fulgoroidea</taxon>
        <taxon>Delphacidae</taxon>
        <taxon>Criomorphinae</taxon>
        <taxon>Laodelphax</taxon>
    </lineage>
</organism>
<evidence type="ECO:0000313" key="3">
    <source>
        <dbReference type="Proteomes" id="UP000291343"/>
    </source>
</evidence>
<reference evidence="2 3" key="1">
    <citation type="journal article" date="2017" name="Gigascience">
        <title>Genome sequence of the small brown planthopper, Laodelphax striatellus.</title>
        <authorList>
            <person name="Zhu J."/>
            <person name="Jiang F."/>
            <person name="Wang X."/>
            <person name="Yang P."/>
            <person name="Bao Y."/>
            <person name="Zhao W."/>
            <person name="Wang W."/>
            <person name="Lu H."/>
            <person name="Wang Q."/>
            <person name="Cui N."/>
            <person name="Li J."/>
            <person name="Chen X."/>
            <person name="Luo L."/>
            <person name="Yu J."/>
            <person name="Kang L."/>
            <person name="Cui F."/>
        </authorList>
    </citation>
    <scope>NUCLEOTIDE SEQUENCE [LARGE SCALE GENOMIC DNA]</scope>
    <source>
        <strain evidence="2">Lst14</strain>
    </source>
</reference>
<keyword evidence="3" id="KW-1185">Reference proteome</keyword>
<dbReference type="SMR" id="A0A482WQP2"/>
<feature type="domain" description="Complex 1 LYR protein" evidence="1">
    <location>
        <begin position="6"/>
        <end position="61"/>
    </location>
</feature>
<evidence type="ECO:0000259" key="1">
    <source>
        <dbReference type="Pfam" id="PF05347"/>
    </source>
</evidence>
<sequence length="67" mass="8114">MSVGRQQVLRLYKDLLKYGQNLKFTDKAYFEQRIKSEFKKHKSLEKPSDKQFHFERGQQLLINARIL</sequence>
<accession>A0A482WQP2</accession>
<dbReference type="EMBL" id="QKKF02027441">
    <property type="protein sequence ID" value="RZF35844.1"/>
    <property type="molecule type" value="Genomic_DNA"/>
</dbReference>
<dbReference type="AlphaFoldDB" id="A0A482WQP2"/>
<name>A0A482WQP2_LAOST</name>